<feature type="domain" description="ABC transporter" evidence="12">
    <location>
        <begin position="310"/>
        <end position="537"/>
    </location>
</feature>
<comment type="similarity">
    <text evidence="9">Belongs to the ABC transporter superfamily. Siderophore-Fe(3+) uptake transporter (SIUT) (TC 3.A.1.21) family.</text>
</comment>
<dbReference type="GO" id="GO:0005524">
    <property type="term" value="F:ATP binding"/>
    <property type="evidence" value="ECO:0007669"/>
    <property type="project" value="UniProtKB-KW"/>
</dbReference>
<dbReference type="PANTHER" id="PTHR24221:SF654">
    <property type="entry name" value="ATP-BINDING CASSETTE SUB-FAMILY B MEMBER 6"/>
    <property type="match status" value="1"/>
</dbReference>
<keyword evidence="5" id="KW-0067">ATP-binding</keyword>
<comment type="subcellular location">
    <subcellularLocation>
        <location evidence="1">Cell inner membrane</location>
        <topology evidence="1">Multi-pass membrane protein</topology>
    </subcellularLocation>
</comment>
<keyword evidence="8 11" id="KW-0472">Membrane</keyword>
<evidence type="ECO:0000256" key="5">
    <source>
        <dbReference type="ARBA" id="ARBA00022840"/>
    </source>
</evidence>
<accession>A0A239MX26</accession>
<evidence type="ECO:0000256" key="9">
    <source>
        <dbReference type="ARBA" id="ARBA00023455"/>
    </source>
</evidence>
<evidence type="ECO:0000256" key="1">
    <source>
        <dbReference type="ARBA" id="ARBA00004429"/>
    </source>
</evidence>
<dbReference type="EMBL" id="FZOW01000023">
    <property type="protein sequence ID" value="SNT46793.1"/>
    <property type="molecule type" value="Genomic_DNA"/>
</dbReference>
<dbReference type="SUPFAM" id="SSF90123">
    <property type="entry name" value="ABC transporter transmembrane region"/>
    <property type="match status" value="1"/>
</dbReference>
<protein>
    <submittedName>
        <fullName evidence="14">ABC-type multidrug transport system, ATPase and permease component</fullName>
    </submittedName>
</protein>
<dbReference type="PROSITE" id="PS50929">
    <property type="entry name" value="ABC_TM1F"/>
    <property type="match status" value="1"/>
</dbReference>
<dbReference type="InterPro" id="IPR011527">
    <property type="entry name" value="ABC1_TM_dom"/>
</dbReference>
<keyword evidence="6" id="KW-1278">Translocase</keyword>
<feature type="transmembrane region" description="Helical" evidence="11">
    <location>
        <begin position="142"/>
        <end position="162"/>
    </location>
</feature>
<evidence type="ECO:0000256" key="8">
    <source>
        <dbReference type="ARBA" id="ARBA00023136"/>
    </source>
</evidence>
<evidence type="ECO:0000256" key="4">
    <source>
        <dbReference type="ARBA" id="ARBA00022741"/>
    </source>
</evidence>
<evidence type="ECO:0000256" key="6">
    <source>
        <dbReference type="ARBA" id="ARBA00022967"/>
    </source>
</evidence>
<evidence type="ECO:0000256" key="3">
    <source>
        <dbReference type="ARBA" id="ARBA00022692"/>
    </source>
</evidence>
<keyword evidence="2" id="KW-1003">Cell membrane</keyword>
<dbReference type="Gene3D" id="3.40.50.300">
    <property type="entry name" value="P-loop containing nucleotide triphosphate hydrolases"/>
    <property type="match status" value="1"/>
</dbReference>
<dbReference type="AlphaFoldDB" id="A0A239MX26"/>
<feature type="region of interest" description="Disordered" evidence="10">
    <location>
        <begin position="518"/>
        <end position="537"/>
    </location>
</feature>
<dbReference type="RefSeq" id="WP_089251881.1">
    <property type="nucleotide sequence ID" value="NZ_FZOW01000023.1"/>
</dbReference>
<dbReference type="InterPro" id="IPR039421">
    <property type="entry name" value="Type_1_exporter"/>
</dbReference>
<keyword evidence="2" id="KW-0997">Cell inner membrane</keyword>
<evidence type="ECO:0000313" key="14">
    <source>
        <dbReference type="EMBL" id="SNT46793.1"/>
    </source>
</evidence>
<dbReference type="InterPro" id="IPR036640">
    <property type="entry name" value="ABC1_TM_sf"/>
</dbReference>
<feature type="transmembrane region" description="Helical" evidence="11">
    <location>
        <begin position="38"/>
        <end position="61"/>
    </location>
</feature>
<evidence type="ECO:0000256" key="11">
    <source>
        <dbReference type="SAM" id="Phobius"/>
    </source>
</evidence>
<sequence length="537" mass="55138">MNRALTPIIRRRLLAAGGGWVVAAAAEAVVYSVLAWSIVHGWSPTAVVGAALAAVVITVIVTRAGYLTGARLAGDLYGLVGTALARAKLSWFTDANRALVSSVAGRCVPTLMAVPAHQMQTYIVTPLVPLMLLIGIGVTVGWIASAVVAVLLIASFVAQVFAQRRLATIDSTQHDIENAATAAVLEFVDHLALLRSTAGPSGAVARLEQVWSGQEGASRRTTVAAAATTFVSALATTVPLVGVLGYLLVSDVPASVALAAIVLTARASAPLDDLALAGIGINTLRGTVADFIEVATAPSLTEPSSGERSVMQDTVIDVVDVVAVPGMPAVSASVTAGSRVVLRGPSGSGKTSLLGLLMRFEDPLGGSIRLGGVPLSAVPFDDVASCFGYVPQNPVVFTGSLASNIRLGRPDATDSDLESVARQVALGPVIDRSEKGIHQHVGHAGSALSGGECQRVEIARALLAAAPILVLDEATSALDERTERVVVDALVATGATLVVVTHRDAKIWRPNMTIDLARSDSAPGRGHQSAVETSGTM</sequence>
<feature type="domain" description="ABC transmembrane type-1" evidence="13">
    <location>
        <begin position="19"/>
        <end position="283"/>
    </location>
</feature>
<evidence type="ECO:0000313" key="15">
    <source>
        <dbReference type="Proteomes" id="UP000198327"/>
    </source>
</evidence>
<gene>
    <name evidence="14" type="ORF">SAMN05421642_12361</name>
</gene>
<evidence type="ECO:0000256" key="10">
    <source>
        <dbReference type="SAM" id="MobiDB-lite"/>
    </source>
</evidence>
<dbReference type="Pfam" id="PF00005">
    <property type="entry name" value="ABC_tran"/>
    <property type="match status" value="1"/>
</dbReference>
<dbReference type="OrthoDB" id="9806127at2"/>
<keyword evidence="7 11" id="KW-1133">Transmembrane helix</keyword>
<dbReference type="Gene3D" id="1.20.1560.10">
    <property type="entry name" value="ABC transporter type 1, transmembrane domain"/>
    <property type="match status" value="1"/>
</dbReference>
<dbReference type="SMART" id="SM00382">
    <property type="entry name" value="AAA"/>
    <property type="match status" value="1"/>
</dbReference>
<dbReference type="SUPFAM" id="SSF52540">
    <property type="entry name" value="P-loop containing nucleoside triphosphate hydrolases"/>
    <property type="match status" value="1"/>
</dbReference>
<dbReference type="GO" id="GO:0016887">
    <property type="term" value="F:ATP hydrolysis activity"/>
    <property type="evidence" value="ECO:0007669"/>
    <property type="project" value="InterPro"/>
</dbReference>
<dbReference type="InterPro" id="IPR017871">
    <property type="entry name" value="ABC_transporter-like_CS"/>
</dbReference>
<evidence type="ECO:0000256" key="2">
    <source>
        <dbReference type="ARBA" id="ARBA00022519"/>
    </source>
</evidence>
<evidence type="ECO:0000256" key="7">
    <source>
        <dbReference type="ARBA" id="ARBA00022989"/>
    </source>
</evidence>
<reference evidence="15" key="1">
    <citation type="submission" date="2017-06" db="EMBL/GenBank/DDBJ databases">
        <authorList>
            <person name="Varghese N."/>
            <person name="Submissions S."/>
        </authorList>
    </citation>
    <scope>NUCLEOTIDE SEQUENCE [LARGE SCALE GENOMIC DNA]</scope>
    <source>
        <strain evidence="15">JCM 23211</strain>
    </source>
</reference>
<feature type="transmembrane region" description="Helical" evidence="11">
    <location>
        <begin position="223"/>
        <end position="249"/>
    </location>
</feature>
<dbReference type="InterPro" id="IPR003439">
    <property type="entry name" value="ABC_transporter-like_ATP-bd"/>
</dbReference>
<keyword evidence="4" id="KW-0547">Nucleotide-binding</keyword>
<dbReference type="Proteomes" id="UP000198327">
    <property type="component" value="Unassembled WGS sequence"/>
</dbReference>
<dbReference type="GO" id="GO:0005886">
    <property type="term" value="C:plasma membrane"/>
    <property type="evidence" value="ECO:0007669"/>
    <property type="project" value="UniProtKB-SubCell"/>
</dbReference>
<dbReference type="InterPro" id="IPR003593">
    <property type="entry name" value="AAA+_ATPase"/>
</dbReference>
<evidence type="ECO:0000259" key="13">
    <source>
        <dbReference type="PROSITE" id="PS50929"/>
    </source>
</evidence>
<dbReference type="InterPro" id="IPR027417">
    <property type="entry name" value="P-loop_NTPase"/>
</dbReference>
<evidence type="ECO:0000259" key="12">
    <source>
        <dbReference type="PROSITE" id="PS50893"/>
    </source>
</evidence>
<dbReference type="PROSITE" id="PS00211">
    <property type="entry name" value="ABC_TRANSPORTER_1"/>
    <property type="match status" value="1"/>
</dbReference>
<name>A0A239MX26_9NOCA</name>
<keyword evidence="3 11" id="KW-0812">Transmembrane</keyword>
<dbReference type="GO" id="GO:0140359">
    <property type="term" value="F:ABC-type transporter activity"/>
    <property type="evidence" value="ECO:0007669"/>
    <property type="project" value="InterPro"/>
</dbReference>
<organism evidence="14 15">
    <name type="scientific">Rhodococcoides kyotonense</name>
    <dbReference type="NCBI Taxonomy" id="398843"/>
    <lineage>
        <taxon>Bacteria</taxon>
        <taxon>Bacillati</taxon>
        <taxon>Actinomycetota</taxon>
        <taxon>Actinomycetes</taxon>
        <taxon>Mycobacteriales</taxon>
        <taxon>Nocardiaceae</taxon>
        <taxon>Rhodococcoides</taxon>
    </lineage>
</organism>
<proteinExistence type="inferred from homology"/>
<keyword evidence="15" id="KW-1185">Reference proteome</keyword>
<dbReference type="PROSITE" id="PS50893">
    <property type="entry name" value="ABC_TRANSPORTER_2"/>
    <property type="match status" value="1"/>
</dbReference>
<dbReference type="PANTHER" id="PTHR24221">
    <property type="entry name" value="ATP-BINDING CASSETTE SUB-FAMILY B"/>
    <property type="match status" value="1"/>
</dbReference>